<dbReference type="GO" id="GO:0005737">
    <property type="term" value="C:cytoplasm"/>
    <property type="evidence" value="ECO:0007669"/>
    <property type="project" value="TreeGrafter"/>
</dbReference>
<gene>
    <name evidence="2" type="ORF">NDR86_32165</name>
</gene>
<evidence type="ECO:0000313" key="2">
    <source>
        <dbReference type="EMBL" id="MCM6778152.1"/>
    </source>
</evidence>
<organism evidence="2 3">
    <name type="scientific">Nocardia pulmonis</name>
    <dbReference type="NCBI Taxonomy" id="2951408"/>
    <lineage>
        <taxon>Bacteria</taxon>
        <taxon>Bacillati</taxon>
        <taxon>Actinomycetota</taxon>
        <taxon>Actinomycetes</taxon>
        <taxon>Mycobacteriales</taxon>
        <taxon>Nocardiaceae</taxon>
        <taxon>Nocardia</taxon>
    </lineage>
</organism>
<comment type="caution">
    <text evidence="2">The sequence shown here is derived from an EMBL/GenBank/DDBJ whole genome shotgun (WGS) entry which is preliminary data.</text>
</comment>
<dbReference type="PANTHER" id="PTHR48079">
    <property type="entry name" value="PROTEIN YEEZ"/>
    <property type="match status" value="1"/>
</dbReference>
<reference evidence="2" key="1">
    <citation type="submission" date="2022-06" db="EMBL/GenBank/DDBJ databases">
        <title>Novel species in genus nocardia.</title>
        <authorList>
            <person name="Li F."/>
        </authorList>
    </citation>
    <scope>NUCLEOTIDE SEQUENCE</scope>
    <source>
        <strain evidence="2">CDC141</strain>
    </source>
</reference>
<protein>
    <submittedName>
        <fullName evidence="2">NAD(P)H-binding protein</fullName>
    </submittedName>
</protein>
<dbReference type="InterPro" id="IPR016040">
    <property type="entry name" value="NAD(P)-bd_dom"/>
</dbReference>
<dbReference type="Gene3D" id="3.40.50.720">
    <property type="entry name" value="NAD(P)-binding Rossmann-like Domain"/>
    <property type="match status" value="1"/>
</dbReference>
<evidence type="ECO:0000259" key="1">
    <source>
        <dbReference type="Pfam" id="PF13460"/>
    </source>
</evidence>
<dbReference type="Proteomes" id="UP001139157">
    <property type="component" value="Unassembled WGS sequence"/>
</dbReference>
<name>A0A9X2EC64_9NOCA</name>
<dbReference type="GO" id="GO:0004029">
    <property type="term" value="F:aldehyde dehydrogenase (NAD+) activity"/>
    <property type="evidence" value="ECO:0007669"/>
    <property type="project" value="TreeGrafter"/>
</dbReference>
<dbReference type="SUPFAM" id="SSF51735">
    <property type="entry name" value="NAD(P)-binding Rossmann-fold domains"/>
    <property type="match status" value="1"/>
</dbReference>
<dbReference type="Pfam" id="PF13460">
    <property type="entry name" value="NAD_binding_10"/>
    <property type="match status" value="1"/>
</dbReference>
<feature type="domain" description="NAD(P)-binding" evidence="1">
    <location>
        <begin position="7"/>
        <end position="119"/>
    </location>
</feature>
<evidence type="ECO:0000313" key="3">
    <source>
        <dbReference type="Proteomes" id="UP001139157"/>
    </source>
</evidence>
<accession>A0A9X2EC64</accession>
<dbReference type="EMBL" id="JAMRXG010000019">
    <property type="protein sequence ID" value="MCM6778152.1"/>
    <property type="molecule type" value="Genomic_DNA"/>
</dbReference>
<dbReference type="AlphaFoldDB" id="A0A9X2EC64"/>
<dbReference type="InterPro" id="IPR036291">
    <property type="entry name" value="NAD(P)-bd_dom_sf"/>
</dbReference>
<dbReference type="PANTHER" id="PTHR48079:SF6">
    <property type="entry name" value="NAD(P)-BINDING DOMAIN-CONTAINING PROTEIN-RELATED"/>
    <property type="match status" value="1"/>
</dbReference>
<keyword evidence="3" id="KW-1185">Reference proteome</keyword>
<dbReference type="InterPro" id="IPR051783">
    <property type="entry name" value="NAD(P)-dependent_oxidoreduct"/>
</dbReference>
<proteinExistence type="predicted"/>
<sequence length="204" mass="21524">MRIFLAGASGVLGTRLTPLLVATGCEVAGMTRSPDKAELLAGLGAEPVVCDVYDAAALEQAVRAFAPDLVMHQLTDLPDLREHLAAGRPANARIRREGTANLLAAARAAGVGRVLAQSVAWDLSGENKDAKDFLESAVLDAGGIVLRYGQFYGPDTYYPDPAELPDPPRIHIDEAAARTVIALDLTSGVYAVTDNGKTDFEPVQ</sequence>